<dbReference type="Proteomes" id="UP000270230">
    <property type="component" value="Unassembled WGS sequence"/>
</dbReference>
<dbReference type="EMBL" id="QWIN01000807">
    <property type="protein sequence ID" value="RMY46726.1"/>
    <property type="molecule type" value="Genomic_DNA"/>
</dbReference>
<evidence type="ECO:0000313" key="5">
    <source>
        <dbReference type="Proteomes" id="UP000270230"/>
    </source>
</evidence>
<dbReference type="VEuPathDB" id="FungiDB:BTJ68_08245"/>
<dbReference type="OrthoDB" id="10250282at2759"/>
<keyword evidence="1" id="KW-0378">Hydrolase</keyword>
<evidence type="ECO:0000259" key="3">
    <source>
        <dbReference type="PROSITE" id="PS50263"/>
    </source>
</evidence>
<dbReference type="GO" id="GO:0006629">
    <property type="term" value="P:lipid metabolic process"/>
    <property type="evidence" value="ECO:0007669"/>
    <property type="project" value="InterPro"/>
</dbReference>
<protein>
    <recommendedName>
        <fullName evidence="3">CN hydrolase domain-containing protein</fullName>
    </recommendedName>
</protein>
<evidence type="ECO:0000313" key="4">
    <source>
        <dbReference type="EMBL" id="RMY46726.1"/>
    </source>
</evidence>
<feature type="domain" description="CN hydrolase" evidence="3">
    <location>
        <begin position="1"/>
        <end position="262"/>
    </location>
</feature>
<dbReference type="AlphaFoldDB" id="A0A3M7C4M8"/>
<dbReference type="Gene3D" id="3.60.110.10">
    <property type="entry name" value="Carbon-nitrogen hydrolase"/>
    <property type="match status" value="1"/>
</dbReference>
<organism evidence="4 5">
    <name type="scientific">Hortaea werneckii</name>
    <name type="common">Black yeast</name>
    <name type="synonym">Cladosporium werneckii</name>
    <dbReference type="NCBI Taxonomy" id="91943"/>
    <lineage>
        <taxon>Eukaryota</taxon>
        <taxon>Fungi</taxon>
        <taxon>Dikarya</taxon>
        <taxon>Ascomycota</taxon>
        <taxon>Pezizomycotina</taxon>
        <taxon>Dothideomycetes</taxon>
        <taxon>Dothideomycetidae</taxon>
        <taxon>Mycosphaerellales</taxon>
        <taxon>Teratosphaeriaceae</taxon>
        <taxon>Hortaea</taxon>
    </lineage>
</organism>
<dbReference type="CDD" id="cd07572">
    <property type="entry name" value="nit"/>
    <property type="match status" value="1"/>
</dbReference>
<dbReference type="SUPFAM" id="SSF56317">
    <property type="entry name" value="Carbon-nitrogen hydrolase"/>
    <property type="match status" value="1"/>
</dbReference>
<comment type="caution">
    <text evidence="4">The sequence shown here is derived from an EMBL/GenBank/DDBJ whole genome shotgun (WGS) entry which is preliminary data.</text>
</comment>
<reference evidence="4 5" key="1">
    <citation type="journal article" date="2018" name="BMC Genomics">
        <title>Genomic evidence for intraspecific hybridization in a clonal and extremely halotolerant yeast.</title>
        <authorList>
            <person name="Gostincar C."/>
            <person name="Stajich J.E."/>
            <person name="Zupancic J."/>
            <person name="Zalar P."/>
            <person name="Gunde-Cimerman N."/>
        </authorList>
    </citation>
    <scope>NUCLEOTIDE SEQUENCE [LARGE SCALE GENOMIC DNA]</scope>
    <source>
        <strain evidence="4 5">EXF-151</strain>
    </source>
</reference>
<feature type="region of interest" description="Disordered" evidence="2">
    <location>
        <begin position="1"/>
        <end position="29"/>
    </location>
</feature>
<dbReference type="GO" id="GO:0016811">
    <property type="term" value="F:hydrolase activity, acting on carbon-nitrogen (but not peptide) bonds, in linear amides"/>
    <property type="evidence" value="ECO:0007669"/>
    <property type="project" value="InterPro"/>
</dbReference>
<dbReference type="InterPro" id="IPR036526">
    <property type="entry name" value="C-N_Hydrolase_sf"/>
</dbReference>
<feature type="non-terminal residue" evidence="4">
    <location>
        <position position="428"/>
    </location>
</feature>
<dbReference type="PANTHER" id="PTHR23088">
    <property type="entry name" value="NITRILASE-RELATED"/>
    <property type="match status" value="1"/>
</dbReference>
<dbReference type="InterPro" id="IPR045254">
    <property type="entry name" value="Nit1/2_C-N_Hydrolase"/>
</dbReference>
<dbReference type="Pfam" id="PF11815">
    <property type="entry name" value="DUF3336"/>
    <property type="match status" value="1"/>
</dbReference>
<sequence>MARASSKRPSPAEQRQALKPVRHGASIHSKRKENRTLTIFKALFLPEASDYIGSSPDETKSLATPALQSPFVQGLMESAKQHSLPISVGIHEPSDNPISSRIKNSLIWISAQGELVHRYQKLHLFDLEIDNGPKMRESDVIEPGNSIEPPYPSTVGKVGSCICFDIRFPEIALSLKRQGADVIVYPSAFTPETGKVHWLPLLRARAIETESYVFAAAQVGQHNEKRRSYGHSIAIDPWGEVVAELGGEQKDEPEVCFVDVDLEKVRKTREMVPLKRRTAHMLLRDHHEIRQQLIAIIAMPALAWARDILRAVWDCFTYVAFFWWKKLYEILNTKTQRQLLEETLERAQVYEEWEGAALHLDAATGNQLWRESPQSKDYDCNLIHVRVGRIEQALEEEDLDSILRVLRNGLVRNIGNITIPKLYNRAYA</sequence>
<dbReference type="Pfam" id="PF00795">
    <property type="entry name" value="CN_hydrolase"/>
    <property type="match status" value="1"/>
</dbReference>
<dbReference type="PANTHER" id="PTHR23088:SF27">
    <property type="entry name" value="DEAMINATED GLUTATHIONE AMIDASE"/>
    <property type="match status" value="1"/>
</dbReference>
<accession>A0A3M7C4M8</accession>
<dbReference type="InterPro" id="IPR021771">
    <property type="entry name" value="Triacylglycerol_lipase_N"/>
</dbReference>
<evidence type="ECO:0000256" key="1">
    <source>
        <dbReference type="ARBA" id="ARBA00022801"/>
    </source>
</evidence>
<dbReference type="PROSITE" id="PS50263">
    <property type="entry name" value="CN_HYDROLASE"/>
    <property type="match status" value="1"/>
</dbReference>
<dbReference type="InterPro" id="IPR003010">
    <property type="entry name" value="C-N_Hydrolase"/>
</dbReference>
<proteinExistence type="predicted"/>
<evidence type="ECO:0000256" key="2">
    <source>
        <dbReference type="SAM" id="MobiDB-lite"/>
    </source>
</evidence>
<name>A0A3M7C4M8_HORWE</name>
<gene>
    <name evidence="4" type="ORF">D0865_09112</name>
</gene>
<dbReference type="GO" id="GO:0004806">
    <property type="term" value="F:triacylglycerol lipase activity"/>
    <property type="evidence" value="ECO:0007669"/>
    <property type="project" value="InterPro"/>
</dbReference>